<evidence type="ECO:0000313" key="1">
    <source>
        <dbReference type="EMBL" id="KAK5089693.1"/>
    </source>
</evidence>
<reference evidence="1 2" key="1">
    <citation type="submission" date="2023-08" db="EMBL/GenBank/DDBJ databases">
        <title>Black Yeasts Isolated from many extreme environments.</title>
        <authorList>
            <person name="Coleine C."/>
            <person name="Stajich J.E."/>
            <person name="Selbmann L."/>
        </authorList>
    </citation>
    <scope>NUCLEOTIDE SEQUENCE [LARGE SCALE GENOMIC DNA]</scope>
    <source>
        <strain evidence="1 2">CCFEE 5885</strain>
    </source>
</reference>
<evidence type="ECO:0000313" key="2">
    <source>
        <dbReference type="Proteomes" id="UP001345013"/>
    </source>
</evidence>
<dbReference type="SUPFAM" id="SSF52788">
    <property type="entry name" value="Phosphotyrosine protein phosphatases I"/>
    <property type="match status" value="1"/>
</dbReference>
<sequence length="312" mass="36233">MKIEAERIKTIFQRFYEADRADDFWGFARRARFAIGNSTKELEQLITTIERRADNLDRQVRLMDSKYLQRQVLAIKKPLRGTCKRRNVKILFVDPGNTGRSVVAQGYAQLVREATRTSNKPWFITTIHSAGLYVRNTGPCGLSELQDQINLSILDADRAPSKVAQASLFDNDYFNYPYKSTIRGHLASQRSRGITRTTFRDYDYILVFRLKDNMALQKLRVKIRQTYGAQFVPKEKGKIVMLGEYRDQNSSEIFWPKGPGDSIVPTRKDMDRCMGMIKAGFKGWLRDEIEWERPWKDYADARQAQSQPQPQV</sequence>
<gene>
    <name evidence="1" type="ORF">LTR24_005962</name>
</gene>
<dbReference type="EMBL" id="JAVRRG010000072">
    <property type="protein sequence ID" value="KAK5089693.1"/>
    <property type="molecule type" value="Genomic_DNA"/>
</dbReference>
<proteinExistence type="predicted"/>
<name>A0ABR0K7B0_9EURO</name>
<dbReference type="Gene3D" id="3.40.50.2300">
    <property type="match status" value="1"/>
</dbReference>
<protein>
    <submittedName>
        <fullName evidence="1">Uncharacterized protein</fullName>
    </submittedName>
</protein>
<keyword evidence="2" id="KW-1185">Reference proteome</keyword>
<dbReference type="Proteomes" id="UP001345013">
    <property type="component" value="Unassembled WGS sequence"/>
</dbReference>
<dbReference type="InterPro" id="IPR036196">
    <property type="entry name" value="Ptyr_pPase_sf"/>
</dbReference>
<comment type="caution">
    <text evidence="1">The sequence shown here is derived from an EMBL/GenBank/DDBJ whole genome shotgun (WGS) entry which is preliminary data.</text>
</comment>
<organism evidence="1 2">
    <name type="scientific">Lithohypha guttulata</name>
    <dbReference type="NCBI Taxonomy" id="1690604"/>
    <lineage>
        <taxon>Eukaryota</taxon>
        <taxon>Fungi</taxon>
        <taxon>Dikarya</taxon>
        <taxon>Ascomycota</taxon>
        <taxon>Pezizomycotina</taxon>
        <taxon>Eurotiomycetes</taxon>
        <taxon>Chaetothyriomycetidae</taxon>
        <taxon>Chaetothyriales</taxon>
        <taxon>Trichomeriaceae</taxon>
        <taxon>Lithohypha</taxon>
    </lineage>
</organism>
<accession>A0ABR0K7B0</accession>